<accession>A0A0E9XQA5</accession>
<dbReference type="EMBL" id="GBXM01003660">
    <property type="protein sequence ID" value="JAI04918.1"/>
    <property type="molecule type" value="Transcribed_RNA"/>
</dbReference>
<reference evidence="1" key="1">
    <citation type="submission" date="2014-11" db="EMBL/GenBank/DDBJ databases">
        <authorList>
            <person name="Amaro Gonzalez C."/>
        </authorList>
    </citation>
    <scope>NUCLEOTIDE SEQUENCE</scope>
</reference>
<sequence length="20" mass="2275">MLGHMINQFDSYGLVYLSSV</sequence>
<dbReference type="AlphaFoldDB" id="A0A0E9XQA5"/>
<proteinExistence type="predicted"/>
<protein>
    <submittedName>
        <fullName evidence="1">Uncharacterized protein</fullName>
    </submittedName>
</protein>
<reference evidence="1" key="2">
    <citation type="journal article" date="2015" name="Fish Shellfish Immunol.">
        <title>Early steps in the European eel (Anguilla anguilla)-Vibrio vulnificus interaction in the gills: Role of the RtxA13 toxin.</title>
        <authorList>
            <person name="Callol A."/>
            <person name="Pajuelo D."/>
            <person name="Ebbesson L."/>
            <person name="Teles M."/>
            <person name="MacKenzie S."/>
            <person name="Amaro C."/>
        </authorList>
    </citation>
    <scope>NUCLEOTIDE SEQUENCE</scope>
</reference>
<evidence type="ECO:0000313" key="1">
    <source>
        <dbReference type="EMBL" id="JAI04918.1"/>
    </source>
</evidence>
<organism evidence="1">
    <name type="scientific">Anguilla anguilla</name>
    <name type="common">European freshwater eel</name>
    <name type="synonym">Muraena anguilla</name>
    <dbReference type="NCBI Taxonomy" id="7936"/>
    <lineage>
        <taxon>Eukaryota</taxon>
        <taxon>Metazoa</taxon>
        <taxon>Chordata</taxon>
        <taxon>Craniata</taxon>
        <taxon>Vertebrata</taxon>
        <taxon>Euteleostomi</taxon>
        <taxon>Actinopterygii</taxon>
        <taxon>Neopterygii</taxon>
        <taxon>Teleostei</taxon>
        <taxon>Anguilliformes</taxon>
        <taxon>Anguillidae</taxon>
        <taxon>Anguilla</taxon>
    </lineage>
</organism>
<name>A0A0E9XQA5_ANGAN</name>